<evidence type="ECO:0000256" key="1">
    <source>
        <dbReference type="ARBA" id="ARBA00022485"/>
    </source>
</evidence>
<dbReference type="OrthoDB" id="9782387at2"/>
<sequence length="241" mass="26765">MKTGYIHSIETLGTVDNGGIRFVLFLQGCALHCRFCHNPDTWLKRGKQVTVTEILDQLKDYKPFFELSGGGLTVSGGEPLLQPGFVRELFIEAGKLGIDRALDTSGFCRHGNIQTVLPYTDLVMFSIKVVDEEKHRKLTDRGNAEILENLQLAVNSAAKLVICYVLIPTLNDSFTDAQDLSRLVKSFSREVPVQVLPYHKMGTIKWRQMGLSDPLDAISPATPAEVQSFQDHLGTAGIQIY</sequence>
<dbReference type="SUPFAM" id="SSF102114">
    <property type="entry name" value="Radical SAM enzymes"/>
    <property type="match status" value="1"/>
</dbReference>
<proteinExistence type="inferred from homology"/>
<comment type="similarity">
    <text evidence="6">Belongs to the organic radical-activating enzymes family.</text>
</comment>
<dbReference type="GO" id="GO:0043365">
    <property type="term" value="F:[formate-C-acetyltransferase]-activating enzyme activity"/>
    <property type="evidence" value="ECO:0007669"/>
    <property type="project" value="UniProtKB-UniRule"/>
</dbReference>
<keyword evidence="1 6" id="KW-0004">4Fe-4S</keyword>
<dbReference type="GO" id="GO:0051539">
    <property type="term" value="F:4 iron, 4 sulfur cluster binding"/>
    <property type="evidence" value="ECO:0007669"/>
    <property type="project" value="UniProtKB-UniRule"/>
</dbReference>
<dbReference type="Pfam" id="PF04055">
    <property type="entry name" value="Radical_SAM"/>
    <property type="match status" value="1"/>
</dbReference>
<keyword evidence="6" id="KW-0963">Cytoplasm</keyword>
<evidence type="ECO:0000313" key="8">
    <source>
        <dbReference type="EMBL" id="CEO90424.1"/>
    </source>
</evidence>
<dbReference type="EC" id="1.97.1.4" evidence="6"/>
<evidence type="ECO:0000256" key="3">
    <source>
        <dbReference type="ARBA" id="ARBA00022723"/>
    </source>
</evidence>
<dbReference type="InterPro" id="IPR034457">
    <property type="entry name" value="Organic_radical-activating"/>
</dbReference>
<dbReference type="PANTHER" id="PTHR30352:SF5">
    <property type="entry name" value="PYRUVATE FORMATE-LYASE 1-ACTIVATING ENZYME"/>
    <property type="match status" value="1"/>
</dbReference>
<keyword evidence="8" id="KW-0456">Lyase</keyword>
<dbReference type="RefSeq" id="WP_044666183.1">
    <property type="nucleotide sequence ID" value="NZ_CDRZ01000288.1"/>
</dbReference>
<keyword evidence="4 6" id="KW-0408">Iron</keyword>
<gene>
    <name evidence="8" type="primary">pflA</name>
    <name evidence="8" type="ORF">SSCH_870024</name>
</gene>
<dbReference type="EMBL" id="CDRZ01000288">
    <property type="protein sequence ID" value="CEO90424.1"/>
    <property type="molecule type" value="Genomic_DNA"/>
</dbReference>
<dbReference type="PANTHER" id="PTHR30352">
    <property type="entry name" value="PYRUVATE FORMATE-LYASE-ACTIVATING ENZYME"/>
    <property type="match status" value="1"/>
</dbReference>
<dbReference type="GO" id="GO:0046872">
    <property type="term" value="F:metal ion binding"/>
    <property type="evidence" value="ECO:0007669"/>
    <property type="project" value="UniProtKB-UniRule"/>
</dbReference>
<comment type="cofactor">
    <cofactor evidence="6">
        <name>[4Fe-4S] cluster</name>
        <dbReference type="ChEBI" id="CHEBI:49883"/>
    </cofactor>
    <text evidence="6">Binds 1 [4Fe-4S] cluster. The cluster is coordinated with 3 cysteines and an exchangeable S-adenosyl-L-methionine.</text>
</comment>
<dbReference type="GO" id="GO:0016829">
    <property type="term" value="F:lyase activity"/>
    <property type="evidence" value="ECO:0007669"/>
    <property type="project" value="UniProtKB-KW"/>
</dbReference>
<dbReference type="PROSITE" id="PS51918">
    <property type="entry name" value="RADICAL_SAM"/>
    <property type="match status" value="1"/>
</dbReference>
<comment type="subcellular location">
    <subcellularLocation>
        <location evidence="6">Cytoplasm</location>
    </subcellularLocation>
</comment>
<keyword evidence="9" id="KW-1185">Reference proteome</keyword>
<keyword evidence="8" id="KW-0670">Pyruvate</keyword>
<dbReference type="Gene3D" id="3.20.20.70">
    <property type="entry name" value="Aldolase class I"/>
    <property type="match status" value="1"/>
</dbReference>
<dbReference type="AlphaFoldDB" id="A0A0B7MIF2"/>
<dbReference type="CDD" id="cd01335">
    <property type="entry name" value="Radical_SAM"/>
    <property type="match status" value="1"/>
</dbReference>
<name>A0A0B7MIF2_9FIRM</name>
<comment type="catalytic activity">
    <reaction evidence="6">
        <text>glycyl-[formate C-acetyltransferase] + reduced [flavodoxin] + S-adenosyl-L-methionine = glycin-2-yl radical-[formate C-acetyltransferase] + semiquinone [flavodoxin] + 5'-deoxyadenosine + L-methionine + H(+)</text>
        <dbReference type="Rhea" id="RHEA:19225"/>
        <dbReference type="Rhea" id="RHEA-COMP:10622"/>
        <dbReference type="Rhea" id="RHEA-COMP:12190"/>
        <dbReference type="Rhea" id="RHEA-COMP:12191"/>
        <dbReference type="Rhea" id="RHEA-COMP:14480"/>
        <dbReference type="ChEBI" id="CHEBI:15378"/>
        <dbReference type="ChEBI" id="CHEBI:17319"/>
        <dbReference type="ChEBI" id="CHEBI:29947"/>
        <dbReference type="ChEBI" id="CHEBI:32722"/>
        <dbReference type="ChEBI" id="CHEBI:57618"/>
        <dbReference type="ChEBI" id="CHEBI:57844"/>
        <dbReference type="ChEBI" id="CHEBI:59789"/>
        <dbReference type="ChEBI" id="CHEBI:140311"/>
        <dbReference type="EC" id="1.97.1.4"/>
    </reaction>
</comment>
<keyword evidence="2 6" id="KW-0949">S-adenosyl-L-methionine</keyword>
<evidence type="ECO:0000256" key="6">
    <source>
        <dbReference type="RuleBase" id="RU362053"/>
    </source>
</evidence>
<comment type="function">
    <text evidence="6">Activation of pyruvate formate-lyase under anaerobic conditions by generation of an organic free radical, using S-adenosylmethionine and reduced flavodoxin as cosubstrates to produce 5'-deoxy-adenosine.</text>
</comment>
<evidence type="ECO:0000256" key="4">
    <source>
        <dbReference type="ARBA" id="ARBA00023004"/>
    </source>
</evidence>
<dbReference type="GO" id="GO:0005737">
    <property type="term" value="C:cytoplasm"/>
    <property type="evidence" value="ECO:0007669"/>
    <property type="project" value="UniProtKB-SubCell"/>
</dbReference>
<accession>A0A0B7MIF2</accession>
<feature type="domain" description="Radical SAM core" evidence="7">
    <location>
        <begin position="15"/>
        <end position="236"/>
    </location>
</feature>
<evidence type="ECO:0000313" key="9">
    <source>
        <dbReference type="Proteomes" id="UP000046155"/>
    </source>
</evidence>
<evidence type="ECO:0000256" key="2">
    <source>
        <dbReference type="ARBA" id="ARBA00022691"/>
    </source>
</evidence>
<evidence type="ECO:0000259" key="7">
    <source>
        <dbReference type="PROSITE" id="PS51918"/>
    </source>
</evidence>
<dbReference type="InterPro" id="IPR012838">
    <property type="entry name" value="PFL1_activating"/>
</dbReference>
<dbReference type="InterPro" id="IPR013785">
    <property type="entry name" value="Aldolase_TIM"/>
</dbReference>
<dbReference type="NCBIfam" id="TIGR02493">
    <property type="entry name" value="PFLA"/>
    <property type="match status" value="1"/>
</dbReference>
<evidence type="ECO:0000256" key="5">
    <source>
        <dbReference type="ARBA" id="ARBA00023014"/>
    </source>
</evidence>
<dbReference type="Proteomes" id="UP000046155">
    <property type="component" value="Unassembled WGS sequence"/>
</dbReference>
<keyword evidence="3 6" id="KW-0479">Metal-binding</keyword>
<dbReference type="SFLD" id="SFLDS00029">
    <property type="entry name" value="Radical_SAM"/>
    <property type="match status" value="1"/>
</dbReference>
<keyword evidence="6 8" id="KW-0560">Oxidoreductase</keyword>
<dbReference type="InterPro" id="IPR058240">
    <property type="entry name" value="rSAM_sf"/>
</dbReference>
<organism evidence="8 9">
    <name type="scientific">Syntrophaceticus schinkii</name>
    <dbReference type="NCBI Taxonomy" id="499207"/>
    <lineage>
        <taxon>Bacteria</taxon>
        <taxon>Bacillati</taxon>
        <taxon>Bacillota</taxon>
        <taxon>Clostridia</taxon>
        <taxon>Thermoanaerobacterales</taxon>
        <taxon>Thermoanaerobacterales Family III. Incertae Sedis</taxon>
        <taxon>Syntrophaceticus</taxon>
    </lineage>
</organism>
<keyword evidence="5 6" id="KW-0411">Iron-sulfur</keyword>
<reference evidence="9" key="1">
    <citation type="submission" date="2015-01" db="EMBL/GenBank/DDBJ databases">
        <authorList>
            <person name="Manzoor Shahid"/>
            <person name="Zubair Saima"/>
        </authorList>
    </citation>
    <scope>NUCLEOTIDE SEQUENCE [LARGE SCALE GENOMIC DNA]</scope>
    <source>
        <strain evidence="9">Sp3</strain>
    </source>
</reference>
<dbReference type="SFLD" id="SFLDG01066">
    <property type="entry name" value="organic_radical-activating_enz"/>
    <property type="match status" value="1"/>
</dbReference>
<dbReference type="InterPro" id="IPR007197">
    <property type="entry name" value="rSAM"/>
</dbReference>
<protein>
    <recommendedName>
        <fullName evidence="6">Pyruvate formate-lyase-activating enzyme</fullName>
        <ecNumber evidence="6">1.97.1.4</ecNumber>
    </recommendedName>
</protein>